<reference evidence="2 3" key="1">
    <citation type="journal article" date="2019" name="Nat. Ecol. Evol.">
        <title>Megaphylogeny resolves global patterns of mushroom evolution.</title>
        <authorList>
            <person name="Varga T."/>
            <person name="Krizsan K."/>
            <person name="Foldi C."/>
            <person name="Dima B."/>
            <person name="Sanchez-Garcia M."/>
            <person name="Sanchez-Ramirez S."/>
            <person name="Szollosi G.J."/>
            <person name="Szarkandi J.G."/>
            <person name="Papp V."/>
            <person name="Albert L."/>
            <person name="Andreopoulos W."/>
            <person name="Angelini C."/>
            <person name="Antonin V."/>
            <person name="Barry K.W."/>
            <person name="Bougher N.L."/>
            <person name="Buchanan P."/>
            <person name="Buyck B."/>
            <person name="Bense V."/>
            <person name="Catcheside P."/>
            <person name="Chovatia M."/>
            <person name="Cooper J."/>
            <person name="Damon W."/>
            <person name="Desjardin D."/>
            <person name="Finy P."/>
            <person name="Geml J."/>
            <person name="Haridas S."/>
            <person name="Hughes K."/>
            <person name="Justo A."/>
            <person name="Karasinski D."/>
            <person name="Kautmanova I."/>
            <person name="Kiss B."/>
            <person name="Kocsube S."/>
            <person name="Kotiranta H."/>
            <person name="LaButti K.M."/>
            <person name="Lechner B.E."/>
            <person name="Liimatainen K."/>
            <person name="Lipzen A."/>
            <person name="Lukacs Z."/>
            <person name="Mihaltcheva S."/>
            <person name="Morgado L.N."/>
            <person name="Niskanen T."/>
            <person name="Noordeloos M.E."/>
            <person name="Ohm R.A."/>
            <person name="Ortiz-Santana B."/>
            <person name="Ovrebo C."/>
            <person name="Racz N."/>
            <person name="Riley R."/>
            <person name="Savchenko A."/>
            <person name="Shiryaev A."/>
            <person name="Soop K."/>
            <person name="Spirin V."/>
            <person name="Szebenyi C."/>
            <person name="Tomsovsky M."/>
            <person name="Tulloss R.E."/>
            <person name="Uehling J."/>
            <person name="Grigoriev I.V."/>
            <person name="Vagvolgyi C."/>
            <person name="Papp T."/>
            <person name="Martin F.M."/>
            <person name="Miettinen O."/>
            <person name="Hibbett D.S."/>
            <person name="Nagy L.G."/>
        </authorList>
    </citation>
    <scope>NUCLEOTIDE SEQUENCE [LARGE SCALE GENOMIC DNA]</scope>
    <source>
        <strain evidence="2 3">FP101781</strain>
    </source>
</reference>
<feature type="region of interest" description="Disordered" evidence="1">
    <location>
        <begin position="196"/>
        <end position="309"/>
    </location>
</feature>
<evidence type="ECO:0000256" key="1">
    <source>
        <dbReference type="SAM" id="MobiDB-lite"/>
    </source>
</evidence>
<name>A0A4Y7TG44_COPMI</name>
<feature type="compositionally biased region" description="Acidic residues" evidence="1">
    <location>
        <begin position="196"/>
        <end position="235"/>
    </location>
</feature>
<organism evidence="2 3">
    <name type="scientific">Coprinellus micaceus</name>
    <name type="common">Glistening ink-cap mushroom</name>
    <name type="synonym">Coprinus micaceus</name>
    <dbReference type="NCBI Taxonomy" id="71717"/>
    <lineage>
        <taxon>Eukaryota</taxon>
        <taxon>Fungi</taxon>
        <taxon>Dikarya</taxon>
        <taxon>Basidiomycota</taxon>
        <taxon>Agaricomycotina</taxon>
        <taxon>Agaricomycetes</taxon>
        <taxon>Agaricomycetidae</taxon>
        <taxon>Agaricales</taxon>
        <taxon>Agaricineae</taxon>
        <taxon>Psathyrellaceae</taxon>
        <taxon>Coprinellus</taxon>
    </lineage>
</organism>
<feature type="compositionally biased region" description="Polar residues" evidence="1">
    <location>
        <begin position="1"/>
        <end position="10"/>
    </location>
</feature>
<feature type="region of interest" description="Disordered" evidence="1">
    <location>
        <begin position="1"/>
        <end position="47"/>
    </location>
</feature>
<accession>A0A4Y7TG44</accession>
<protein>
    <submittedName>
        <fullName evidence="2">Uncharacterized protein</fullName>
    </submittedName>
</protein>
<dbReference type="EMBL" id="QPFP01000013">
    <property type="protein sequence ID" value="TEB33155.1"/>
    <property type="molecule type" value="Genomic_DNA"/>
</dbReference>
<dbReference type="OrthoDB" id="3058629at2759"/>
<sequence length="309" mass="34723">MPSRLNNRNYNRQHRIRGQPREPSPAPLPDPPLTGPDGPEESADDPELNWYYGQDAGGFEVTFGKHRGKDLNELPYSYLKWCSSNLLDARALRSAIEKYSEGLKQWLSDGNYGELAVPIGRTYKGQALKKCRDKEWMQWLVDRAPPALKERHELFFLAIAVWLANPPHQLAHRDIGESLSKSKYQDDLNLDLEEGEEFDDDANENGDLEGFVEPDEDEESEEKSDSEGDDSDGEEGQSTSGSSHSDDDESDEESGTLPSGVEDDNSEKSHSMPASGIKRKRSIVLDSDLEEDYERTSAHGQWIFPPPLA</sequence>
<gene>
    <name evidence="2" type="ORF">FA13DRAFT_1790198</name>
</gene>
<dbReference type="AlphaFoldDB" id="A0A4Y7TG44"/>
<feature type="compositionally biased region" description="Acidic residues" evidence="1">
    <location>
        <begin position="38"/>
        <end position="47"/>
    </location>
</feature>
<evidence type="ECO:0000313" key="3">
    <source>
        <dbReference type="Proteomes" id="UP000298030"/>
    </source>
</evidence>
<comment type="caution">
    <text evidence="2">The sequence shown here is derived from an EMBL/GenBank/DDBJ whole genome shotgun (WGS) entry which is preliminary data.</text>
</comment>
<evidence type="ECO:0000313" key="2">
    <source>
        <dbReference type="EMBL" id="TEB33155.1"/>
    </source>
</evidence>
<feature type="compositionally biased region" description="Pro residues" evidence="1">
    <location>
        <begin position="22"/>
        <end position="34"/>
    </location>
</feature>
<proteinExistence type="predicted"/>
<keyword evidence="3" id="KW-1185">Reference proteome</keyword>
<dbReference type="Proteomes" id="UP000298030">
    <property type="component" value="Unassembled WGS sequence"/>
</dbReference>